<evidence type="ECO:0000313" key="3">
    <source>
        <dbReference type="EMBL" id="KAK6911813.1"/>
    </source>
</evidence>
<dbReference type="GO" id="GO:0005886">
    <property type="term" value="C:plasma membrane"/>
    <property type="evidence" value="ECO:0007669"/>
    <property type="project" value="TreeGrafter"/>
</dbReference>
<dbReference type="AlphaFoldDB" id="A0AAN8U7Q6"/>
<sequence>MVGVFALIIVGLRPQKPAFTPQTINIEAYEFDTLSGSLLYVSSVLSLTLLAQNPNKVKLTYHPSRLHVFYQGIRIGVISVPGFDQPAHSSNISIHARALLSCVNLIPIIAGRKTIIQMQILGDITAHLHLLRIITLRIKVLSLNMSLTVSLTVEYLSVINVALDCDLSADKRSLALLFSNIIHTTITKILQDHPYHLDSSLKIWLRAIDVYSKVFTKA</sequence>
<reference evidence="3 4" key="1">
    <citation type="submission" date="2023-12" db="EMBL/GenBank/DDBJ databases">
        <title>A high-quality genome assembly for Dillenia turbinata (Dilleniales).</title>
        <authorList>
            <person name="Chanderbali A."/>
        </authorList>
    </citation>
    <scope>NUCLEOTIDE SEQUENCE [LARGE SCALE GENOMIC DNA]</scope>
    <source>
        <strain evidence="3">LSX21</strain>
        <tissue evidence="3">Leaf</tissue>
    </source>
</reference>
<dbReference type="EMBL" id="JBAMMX010000028">
    <property type="protein sequence ID" value="KAK6911813.1"/>
    <property type="molecule type" value="Genomic_DNA"/>
</dbReference>
<organism evidence="3 4">
    <name type="scientific">Dillenia turbinata</name>
    <dbReference type="NCBI Taxonomy" id="194707"/>
    <lineage>
        <taxon>Eukaryota</taxon>
        <taxon>Viridiplantae</taxon>
        <taxon>Streptophyta</taxon>
        <taxon>Embryophyta</taxon>
        <taxon>Tracheophyta</taxon>
        <taxon>Spermatophyta</taxon>
        <taxon>Magnoliopsida</taxon>
        <taxon>eudicotyledons</taxon>
        <taxon>Gunneridae</taxon>
        <taxon>Pentapetalae</taxon>
        <taxon>Dilleniales</taxon>
        <taxon>Dilleniaceae</taxon>
        <taxon>Dillenia</taxon>
    </lineage>
</organism>
<evidence type="ECO:0000313" key="4">
    <source>
        <dbReference type="Proteomes" id="UP001370490"/>
    </source>
</evidence>
<dbReference type="PANTHER" id="PTHR31234:SF54">
    <property type="entry name" value="LATE EMBRYOGENESIS ABUNDANT PROTEIN LEA-2 SUBGROUP DOMAIN-CONTAINING PROTEIN"/>
    <property type="match status" value="1"/>
</dbReference>
<comment type="caution">
    <text evidence="3">The sequence shown here is derived from an EMBL/GenBank/DDBJ whole genome shotgun (WGS) entry which is preliminary data.</text>
</comment>
<keyword evidence="2" id="KW-0472">Membrane</keyword>
<dbReference type="InterPro" id="IPR044839">
    <property type="entry name" value="NDR1-like"/>
</dbReference>
<protein>
    <submittedName>
        <fullName evidence="3">Late embryogenesis abundant protein, LEA_2 subgroup</fullName>
    </submittedName>
</protein>
<proteinExistence type="predicted"/>
<evidence type="ECO:0000256" key="2">
    <source>
        <dbReference type="ARBA" id="ARBA00023136"/>
    </source>
</evidence>
<dbReference type="PANTHER" id="PTHR31234">
    <property type="entry name" value="LATE EMBRYOGENESIS ABUNDANT (LEA) HYDROXYPROLINE-RICH GLYCOPROTEIN FAMILY"/>
    <property type="match status" value="1"/>
</dbReference>
<keyword evidence="4" id="KW-1185">Reference proteome</keyword>
<gene>
    <name evidence="3" type="ORF">RJ641_023906</name>
</gene>
<evidence type="ECO:0000256" key="1">
    <source>
        <dbReference type="ARBA" id="ARBA00004370"/>
    </source>
</evidence>
<dbReference type="GO" id="GO:0098542">
    <property type="term" value="P:defense response to other organism"/>
    <property type="evidence" value="ECO:0007669"/>
    <property type="project" value="InterPro"/>
</dbReference>
<comment type="subcellular location">
    <subcellularLocation>
        <location evidence="1">Membrane</location>
    </subcellularLocation>
</comment>
<accession>A0AAN8U7Q6</accession>
<dbReference type="Proteomes" id="UP001370490">
    <property type="component" value="Unassembled WGS sequence"/>
</dbReference>
<name>A0AAN8U7Q6_9MAGN</name>